<dbReference type="Proteomes" id="UP000031443">
    <property type="component" value="Unassembled WGS sequence"/>
</dbReference>
<proteinExistence type="predicted"/>
<sequence length="90" mass="9680">MACYGIATLTSALSPAELGAQSAAVIGQPPSSEMPETVQDGIILGLLSRKEKAEKLISPEFSLKLTKYLQIIRYRFPAAAPSQFPVKQSE</sequence>
<evidence type="ECO:0000313" key="2">
    <source>
        <dbReference type="Proteomes" id="UP000031443"/>
    </source>
</evidence>
<reference evidence="2" key="1">
    <citation type="journal article" date="2013" name="Nat. Genet.">
        <title>The draft genomes of soft-shell turtle and green sea turtle yield insights into the development and evolution of the turtle-specific body plan.</title>
        <authorList>
            <person name="Wang Z."/>
            <person name="Pascual-Anaya J."/>
            <person name="Zadissa A."/>
            <person name="Li W."/>
            <person name="Niimura Y."/>
            <person name="Huang Z."/>
            <person name="Li C."/>
            <person name="White S."/>
            <person name="Xiong Z."/>
            <person name="Fang D."/>
            <person name="Wang B."/>
            <person name="Ming Y."/>
            <person name="Chen Y."/>
            <person name="Zheng Y."/>
            <person name="Kuraku S."/>
            <person name="Pignatelli M."/>
            <person name="Herrero J."/>
            <person name="Beal K."/>
            <person name="Nozawa M."/>
            <person name="Li Q."/>
            <person name="Wang J."/>
            <person name="Zhang H."/>
            <person name="Yu L."/>
            <person name="Shigenobu S."/>
            <person name="Wang J."/>
            <person name="Liu J."/>
            <person name="Flicek P."/>
            <person name="Searle S."/>
            <person name="Wang J."/>
            <person name="Kuratani S."/>
            <person name="Yin Y."/>
            <person name="Aken B."/>
            <person name="Zhang G."/>
            <person name="Irie N."/>
        </authorList>
    </citation>
    <scope>NUCLEOTIDE SEQUENCE [LARGE SCALE GENOMIC DNA]</scope>
</reference>
<dbReference type="EMBL" id="KB573110">
    <property type="protein sequence ID" value="EMP27138.1"/>
    <property type="molecule type" value="Genomic_DNA"/>
</dbReference>
<organism evidence="1 2">
    <name type="scientific">Chelonia mydas</name>
    <name type="common">Green sea-turtle</name>
    <name type="synonym">Chelonia agassizi</name>
    <dbReference type="NCBI Taxonomy" id="8469"/>
    <lineage>
        <taxon>Eukaryota</taxon>
        <taxon>Metazoa</taxon>
        <taxon>Chordata</taxon>
        <taxon>Craniata</taxon>
        <taxon>Vertebrata</taxon>
        <taxon>Euteleostomi</taxon>
        <taxon>Archelosauria</taxon>
        <taxon>Testudinata</taxon>
        <taxon>Testudines</taxon>
        <taxon>Cryptodira</taxon>
        <taxon>Durocryptodira</taxon>
        <taxon>Americhelydia</taxon>
        <taxon>Chelonioidea</taxon>
        <taxon>Cheloniidae</taxon>
        <taxon>Chelonia</taxon>
    </lineage>
</organism>
<keyword evidence="2" id="KW-1185">Reference proteome</keyword>
<protein>
    <submittedName>
        <fullName evidence="1">Uncharacterized protein</fullName>
    </submittedName>
</protein>
<gene>
    <name evidence="1" type="ORF">UY3_15737</name>
</gene>
<accession>M7B4R6</accession>
<dbReference type="AlphaFoldDB" id="M7B4R6"/>
<name>M7B4R6_CHEMY</name>
<evidence type="ECO:0000313" key="1">
    <source>
        <dbReference type="EMBL" id="EMP27138.1"/>
    </source>
</evidence>